<accession>A0A7K4NQ56</accession>
<dbReference type="AlphaFoldDB" id="A0A7K4NQ56"/>
<evidence type="ECO:0000313" key="3">
    <source>
        <dbReference type="Proteomes" id="UP000526196"/>
    </source>
</evidence>
<reference evidence="2 3" key="1">
    <citation type="journal article" date="2019" name="Environ. Microbiol.">
        <title>Genomics insights into ecotype formation of ammonia-oxidizing archaea in the deep ocean.</title>
        <authorList>
            <person name="Wang Y."/>
            <person name="Huang J.M."/>
            <person name="Cui G.J."/>
            <person name="Nunoura T."/>
            <person name="Takaki Y."/>
            <person name="Li W.L."/>
            <person name="Li J."/>
            <person name="Gao Z.M."/>
            <person name="Takai K."/>
            <person name="Zhang A.Q."/>
            <person name="Stepanauskas R."/>
        </authorList>
    </citation>
    <scope>NUCLEOTIDE SEQUENCE [LARGE SCALE GENOMIC DNA]</scope>
    <source>
        <strain evidence="2 3">F20</strain>
    </source>
</reference>
<feature type="region of interest" description="Disordered" evidence="1">
    <location>
        <begin position="1"/>
        <end position="27"/>
    </location>
</feature>
<evidence type="ECO:0000313" key="2">
    <source>
        <dbReference type="EMBL" id="NWK05192.1"/>
    </source>
</evidence>
<sequence length="133" mass="15390">METRKEDSKPESQSLSGYENDKTWRGEKPTEKQLVFLKTLGYVGPKPQTRGDASDLIDEGLKVTKNVPKERMMSQLVFVDVPLFDSKKRILAQVQINMHLSEGFQIQRDWDYDGGTIMVLVKWELKPMEEEVQ</sequence>
<feature type="compositionally biased region" description="Basic and acidic residues" evidence="1">
    <location>
        <begin position="1"/>
        <end position="10"/>
    </location>
</feature>
<dbReference type="EMBL" id="JACASX010000004">
    <property type="protein sequence ID" value="NWK05192.1"/>
    <property type="molecule type" value="Genomic_DNA"/>
</dbReference>
<protein>
    <submittedName>
        <fullName evidence="2">Uncharacterized protein</fullName>
    </submittedName>
</protein>
<proteinExistence type="predicted"/>
<comment type="caution">
    <text evidence="2">The sequence shown here is derived from an EMBL/GenBank/DDBJ whole genome shotgun (WGS) entry which is preliminary data.</text>
</comment>
<dbReference type="Proteomes" id="UP000526196">
    <property type="component" value="Unassembled WGS sequence"/>
</dbReference>
<evidence type="ECO:0000256" key="1">
    <source>
        <dbReference type="SAM" id="MobiDB-lite"/>
    </source>
</evidence>
<organism evidence="2 3">
    <name type="scientific">Marine Group I thaumarchaeote</name>
    <dbReference type="NCBI Taxonomy" id="2511932"/>
    <lineage>
        <taxon>Archaea</taxon>
        <taxon>Nitrososphaerota</taxon>
        <taxon>Marine Group I</taxon>
    </lineage>
</organism>
<gene>
    <name evidence="2" type="ORF">HX833_03765</name>
</gene>
<name>A0A7K4NQ56_9ARCH</name>